<dbReference type="Gene3D" id="3.40.50.1820">
    <property type="entry name" value="alpha/beta hydrolase"/>
    <property type="match status" value="1"/>
</dbReference>
<evidence type="ECO:0000256" key="2">
    <source>
        <dbReference type="ARBA" id="ARBA00022801"/>
    </source>
</evidence>
<reference evidence="4 5" key="1">
    <citation type="journal article" date="2018" name="New Phytol.">
        <title>Phylogenomics of Endogonaceae and evolution of mycorrhizas within Mucoromycota.</title>
        <authorList>
            <person name="Chang Y."/>
            <person name="Desiro A."/>
            <person name="Na H."/>
            <person name="Sandor L."/>
            <person name="Lipzen A."/>
            <person name="Clum A."/>
            <person name="Barry K."/>
            <person name="Grigoriev I.V."/>
            <person name="Martin F.M."/>
            <person name="Stajich J.E."/>
            <person name="Smith M.E."/>
            <person name="Bonito G."/>
            <person name="Spatafora J.W."/>
        </authorList>
    </citation>
    <scope>NUCLEOTIDE SEQUENCE [LARGE SCALE GENOMIC DNA]</scope>
    <source>
        <strain evidence="4 5">AD002</strain>
    </source>
</reference>
<feature type="compositionally biased region" description="Basic residues" evidence="3">
    <location>
        <begin position="90"/>
        <end position="105"/>
    </location>
</feature>
<evidence type="ECO:0000256" key="3">
    <source>
        <dbReference type="SAM" id="MobiDB-lite"/>
    </source>
</evidence>
<dbReference type="EMBL" id="RBNJ01021975">
    <property type="protein sequence ID" value="RUS18906.1"/>
    <property type="molecule type" value="Genomic_DNA"/>
</dbReference>
<evidence type="ECO:0000313" key="5">
    <source>
        <dbReference type="Proteomes" id="UP000274822"/>
    </source>
</evidence>
<dbReference type="InterPro" id="IPR029058">
    <property type="entry name" value="AB_hydrolase_fold"/>
</dbReference>
<feature type="compositionally biased region" description="Basic residues" evidence="3">
    <location>
        <begin position="1"/>
        <end position="12"/>
    </location>
</feature>
<proteinExistence type="predicted"/>
<accession>A0A433PN14</accession>
<dbReference type="GO" id="GO:0051723">
    <property type="term" value="F:protein methylesterase activity"/>
    <property type="evidence" value="ECO:0007669"/>
    <property type="project" value="InterPro"/>
</dbReference>
<feature type="region of interest" description="Disordered" evidence="3">
    <location>
        <begin position="1"/>
        <end position="28"/>
    </location>
</feature>
<dbReference type="PANTHER" id="PTHR14189">
    <property type="entry name" value="PROTEIN PHOSPHATASE METHYLESTERASE-1 RELATED"/>
    <property type="match status" value="1"/>
</dbReference>
<dbReference type="PANTHER" id="PTHR14189:SF0">
    <property type="entry name" value="PROTEIN PHOSPHATASE METHYLESTERASE 1"/>
    <property type="match status" value="1"/>
</dbReference>
<dbReference type="Proteomes" id="UP000274822">
    <property type="component" value="Unassembled WGS sequence"/>
</dbReference>
<organism evidence="4 5">
    <name type="scientific">Jimgerdemannia flammicorona</name>
    <dbReference type="NCBI Taxonomy" id="994334"/>
    <lineage>
        <taxon>Eukaryota</taxon>
        <taxon>Fungi</taxon>
        <taxon>Fungi incertae sedis</taxon>
        <taxon>Mucoromycota</taxon>
        <taxon>Mucoromycotina</taxon>
        <taxon>Endogonomycetes</taxon>
        <taxon>Endogonales</taxon>
        <taxon>Endogonaceae</taxon>
        <taxon>Jimgerdemannia</taxon>
    </lineage>
</organism>
<protein>
    <submittedName>
        <fullName evidence="4">Uncharacterized protein</fullName>
    </submittedName>
</protein>
<evidence type="ECO:0000313" key="4">
    <source>
        <dbReference type="EMBL" id="RUS18906.1"/>
    </source>
</evidence>
<dbReference type="InterPro" id="IPR016812">
    <property type="entry name" value="PPase_methylesterase_euk"/>
</dbReference>
<name>A0A433PN14_9FUNG</name>
<evidence type="ECO:0000256" key="1">
    <source>
        <dbReference type="ARBA" id="ARBA00022487"/>
    </source>
</evidence>
<keyword evidence="2" id="KW-0378">Hydrolase</keyword>
<dbReference type="AlphaFoldDB" id="A0A433PN14"/>
<gene>
    <name evidence="4" type="ORF">BC938DRAFT_475864</name>
</gene>
<keyword evidence="5" id="KW-1185">Reference proteome</keyword>
<comment type="caution">
    <text evidence="4">The sequence shown here is derived from an EMBL/GenBank/DDBJ whole genome shotgun (WGS) entry which is preliminary data.</text>
</comment>
<feature type="region of interest" description="Disordered" evidence="3">
    <location>
        <begin position="84"/>
        <end position="157"/>
    </location>
</feature>
<keyword evidence="1" id="KW-0719">Serine esterase</keyword>
<sequence>MASRRSSKRQRHKYQDTRGARTSPRRRSIGLLRGSRLPIPSRPRRTKWFTGMSNKFLSARTAKLLILAGTDRLDKPLTIGQMQDADFPRMRPRRARRRARSHGSRAYRVLEAERKHQPAHAEGSAAEAQGRIGGGGAAGSGKRKGRGKCGDGGGEGW</sequence>